<dbReference type="Proteomes" id="UP000229433">
    <property type="component" value="Unassembled WGS sequence"/>
</dbReference>
<evidence type="ECO:0000259" key="1">
    <source>
        <dbReference type="Pfam" id="PF13439"/>
    </source>
</evidence>
<comment type="caution">
    <text evidence="2">The sequence shown here is derived from an EMBL/GenBank/DDBJ whole genome shotgun (WGS) entry which is preliminary data.</text>
</comment>
<accession>A0A2G1VQ93</accession>
<name>A0A2G1VQ93_9FLAO</name>
<evidence type="ECO:0000313" key="3">
    <source>
        <dbReference type="Proteomes" id="UP000229433"/>
    </source>
</evidence>
<dbReference type="SUPFAM" id="SSF53756">
    <property type="entry name" value="UDP-Glycosyltransferase/glycogen phosphorylase"/>
    <property type="match status" value="1"/>
</dbReference>
<dbReference type="InterPro" id="IPR028098">
    <property type="entry name" value="Glyco_trans_4-like_N"/>
</dbReference>
<evidence type="ECO:0000313" key="2">
    <source>
        <dbReference type="EMBL" id="PHQ28639.1"/>
    </source>
</evidence>
<proteinExistence type="predicted"/>
<dbReference type="Pfam" id="PF13439">
    <property type="entry name" value="Glyco_transf_4"/>
    <property type="match status" value="1"/>
</dbReference>
<protein>
    <recommendedName>
        <fullName evidence="1">Glycosyltransferase subfamily 4-like N-terminal domain-containing protein</fullName>
    </recommendedName>
</protein>
<dbReference type="Pfam" id="PF13692">
    <property type="entry name" value="Glyco_trans_1_4"/>
    <property type="match status" value="1"/>
</dbReference>
<dbReference type="GO" id="GO:0016757">
    <property type="term" value="F:glycosyltransferase activity"/>
    <property type="evidence" value="ECO:0007669"/>
    <property type="project" value="UniProtKB-ARBA"/>
</dbReference>
<keyword evidence="3" id="KW-1185">Reference proteome</keyword>
<dbReference type="RefSeq" id="WP_099646931.1">
    <property type="nucleotide sequence ID" value="NZ_KZ319294.1"/>
</dbReference>
<dbReference type="EMBL" id="NQXA01000012">
    <property type="protein sequence ID" value="PHQ28639.1"/>
    <property type="molecule type" value="Genomic_DNA"/>
</dbReference>
<dbReference type="OrthoDB" id="823685at2"/>
<dbReference type="PANTHER" id="PTHR12526">
    <property type="entry name" value="GLYCOSYLTRANSFERASE"/>
    <property type="match status" value="1"/>
</dbReference>
<reference evidence="2 3" key="1">
    <citation type="submission" date="2017-08" db="EMBL/GenBank/DDBJ databases">
        <title>The whole genome shortgun sequences of strain Leeuwenhoekiella nanhaiensis G18 from the South China Sea.</title>
        <authorList>
            <person name="Liu Q."/>
        </authorList>
    </citation>
    <scope>NUCLEOTIDE SEQUENCE [LARGE SCALE GENOMIC DNA]</scope>
    <source>
        <strain evidence="2 3">G18</strain>
    </source>
</reference>
<feature type="domain" description="Glycosyltransferase subfamily 4-like N-terminal" evidence="1">
    <location>
        <begin position="12"/>
        <end position="153"/>
    </location>
</feature>
<gene>
    <name evidence="2" type="ORF">CJ305_14110</name>
</gene>
<dbReference type="AlphaFoldDB" id="A0A2G1VQ93"/>
<sequence length="356" mass="40318">MRVLQLIDSLEIGGAERMAVNYANALHQRIAVSALCVTRNEGDLKELIDPEVPYLYLKRKRRLDISALLWLKRFITEHQIEIIQAHGSSYFIGVMVKLVTPGLKLIWHDHYGKSEFLTERKTVVLKRFSRFFDAVFAVNEKLTLWSKERLKVKKTFYIKNFIAEALPFDADFKISGAKGKRVVCVANLRPQKNHHLLLDAFKLVLEQDSAYTLHLFGSVPDSLNAKSLVERIEAEPFSKSVFYHGTYLKMSAILPHFDIGVLSSDSEGLPLALLEYGQAGIPVIATDVGQCRAVLGDFGRLVPAKNKEALVEAVLSIDFKSSKIKTCAEKFKEKVKQHYGEEAVLNELLQVLNRFK</sequence>
<dbReference type="Gene3D" id="3.40.50.2000">
    <property type="entry name" value="Glycogen Phosphorylase B"/>
    <property type="match status" value="2"/>
</dbReference>
<organism evidence="2 3">
    <name type="scientific">Leeuwenhoekiella nanhaiensis</name>
    <dbReference type="NCBI Taxonomy" id="1655491"/>
    <lineage>
        <taxon>Bacteria</taxon>
        <taxon>Pseudomonadati</taxon>
        <taxon>Bacteroidota</taxon>
        <taxon>Flavobacteriia</taxon>
        <taxon>Flavobacteriales</taxon>
        <taxon>Flavobacteriaceae</taxon>
        <taxon>Leeuwenhoekiella</taxon>
    </lineage>
</organism>